<evidence type="ECO:0000256" key="1">
    <source>
        <dbReference type="SAM" id="Coils"/>
    </source>
</evidence>
<dbReference type="VEuPathDB" id="FungiDB:PTTG_26798"/>
<keyword evidence="1" id="KW-0175">Coiled coil</keyword>
<organism evidence="2">
    <name type="scientific">Puccinia triticina (isolate 1-1 / race 1 (BBBD))</name>
    <name type="common">Brown leaf rust fungus</name>
    <dbReference type="NCBI Taxonomy" id="630390"/>
    <lineage>
        <taxon>Eukaryota</taxon>
        <taxon>Fungi</taxon>
        <taxon>Dikarya</taxon>
        <taxon>Basidiomycota</taxon>
        <taxon>Pucciniomycotina</taxon>
        <taxon>Pucciniomycetes</taxon>
        <taxon>Pucciniales</taxon>
        <taxon>Pucciniaceae</taxon>
        <taxon>Puccinia</taxon>
    </lineage>
</organism>
<dbReference type="AlphaFoldDB" id="A0A180GQG0"/>
<evidence type="ECO:0000313" key="3">
    <source>
        <dbReference type="EnsemblFungi" id="PTTG_26798-t43_1-p1"/>
    </source>
</evidence>
<protein>
    <submittedName>
        <fullName evidence="2 3">Uncharacterized protein</fullName>
    </submittedName>
</protein>
<dbReference type="EMBL" id="ADAS02000033">
    <property type="protein sequence ID" value="OAV95066.1"/>
    <property type="molecule type" value="Genomic_DNA"/>
</dbReference>
<reference evidence="2" key="2">
    <citation type="submission" date="2016-05" db="EMBL/GenBank/DDBJ databases">
        <title>Comparative analysis highlights variable genome content of wheat rusts and divergence of the mating loci.</title>
        <authorList>
            <person name="Cuomo C.A."/>
            <person name="Bakkeren G."/>
            <person name="Szabo L."/>
            <person name="Khalil H."/>
            <person name="Joly D."/>
            <person name="Goldberg J."/>
            <person name="Young S."/>
            <person name="Zeng Q."/>
            <person name="Fellers J."/>
        </authorList>
    </citation>
    <scope>NUCLEOTIDE SEQUENCE [LARGE SCALE GENOMIC DNA]</scope>
    <source>
        <strain evidence="2">1-1 BBBD Race 1</strain>
    </source>
</reference>
<dbReference type="Proteomes" id="UP000005240">
    <property type="component" value="Unassembled WGS sequence"/>
</dbReference>
<feature type="coiled-coil region" evidence="1">
    <location>
        <begin position="30"/>
        <end position="57"/>
    </location>
</feature>
<sequence length="67" mass="7858">MVECLTHSFADLELEDIKLRLNRWERDTELQARQVEIEKLEKEVDELSKNNQLLKDDKAKLSDCGPS</sequence>
<keyword evidence="4" id="KW-1185">Reference proteome</keyword>
<reference evidence="3" key="4">
    <citation type="submission" date="2025-05" db="UniProtKB">
        <authorList>
            <consortium name="EnsemblFungi"/>
        </authorList>
    </citation>
    <scope>IDENTIFICATION</scope>
    <source>
        <strain evidence="3">isolate 1-1 / race 1 (BBBD)</strain>
    </source>
</reference>
<dbReference type="EnsemblFungi" id="PTTG_26798-t43_1">
    <property type="protein sequence ID" value="PTTG_26798-t43_1-p1"/>
    <property type="gene ID" value="PTTG_26798"/>
</dbReference>
<evidence type="ECO:0000313" key="4">
    <source>
        <dbReference type="Proteomes" id="UP000005240"/>
    </source>
</evidence>
<name>A0A180GQG0_PUCT1</name>
<reference evidence="3 4" key="3">
    <citation type="journal article" date="2017" name="G3 (Bethesda)">
        <title>Comparative analysis highlights variable genome content of wheat rusts and divergence of the mating loci.</title>
        <authorList>
            <person name="Cuomo C.A."/>
            <person name="Bakkeren G."/>
            <person name="Khalil H.B."/>
            <person name="Panwar V."/>
            <person name="Joly D."/>
            <person name="Linning R."/>
            <person name="Sakthikumar S."/>
            <person name="Song X."/>
            <person name="Adiconis X."/>
            <person name="Fan L."/>
            <person name="Goldberg J.M."/>
            <person name="Levin J.Z."/>
            <person name="Young S."/>
            <person name="Zeng Q."/>
            <person name="Anikster Y."/>
            <person name="Bruce M."/>
            <person name="Wang M."/>
            <person name="Yin C."/>
            <person name="McCallum B."/>
            <person name="Szabo L.J."/>
            <person name="Hulbert S."/>
            <person name="Chen X."/>
            <person name="Fellers J.P."/>
        </authorList>
    </citation>
    <scope>NUCLEOTIDE SEQUENCE</scope>
    <source>
        <strain evidence="3">isolate 1-1 / race 1 (BBBD)</strain>
        <strain evidence="4">Isolate 1-1 / race 1 (BBBD)</strain>
    </source>
</reference>
<reference evidence="2" key="1">
    <citation type="submission" date="2009-11" db="EMBL/GenBank/DDBJ databases">
        <authorList>
            <consortium name="The Broad Institute Genome Sequencing Platform"/>
            <person name="Ward D."/>
            <person name="Feldgarden M."/>
            <person name="Earl A."/>
            <person name="Young S.K."/>
            <person name="Zeng Q."/>
            <person name="Koehrsen M."/>
            <person name="Alvarado L."/>
            <person name="Berlin A."/>
            <person name="Bochicchio J."/>
            <person name="Borenstein D."/>
            <person name="Chapman S.B."/>
            <person name="Chen Z."/>
            <person name="Engels R."/>
            <person name="Freedman E."/>
            <person name="Gellesch M."/>
            <person name="Goldberg J."/>
            <person name="Griggs A."/>
            <person name="Gujja S."/>
            <person name="Heilman E."/>
            <person name="Heiman D."/>
            <person name="Hepburn T."/>
            <person name="Howarth C."/>
            <person name="Jen D."/>
            <person name="Larson L."/>
            <person name="Lewis B."/>
            <person name="Mehta T."/>
            <person name="Park D."/>
            <person name="Pearson M."/>
            <person name="Roberts A."/>
            <person name="Saif S."/>
            <person name="Shea T."/>
            <person name="Shenoy N."/>
            <person name="Sisk P."/>
            <person name="Stolte C."/>
            <person name="Sykes S."/>
            <person name="Thomson T."/>
            <person name="Walk T."/>
            <person name="White J."/>
            <person name="Yandava C."/>
            <person name="Izard J."/>
            <person name="Baranova O.V."/>
            <person name="Blanton J.M."/>
            <person name="Tanner A.C."/>
            <person name="Dewhirst F.E."/>
            <person name="Haas B."/>
            <person name="Nusbaum C."/>
            <person name="Birren B."/>
        </authorList>
    </citation>
    <scope>NUCLEOTIDE SEQUENCE [LARGE SCALE GENOMIC DNA]</scope>
    <source>
        <strain evidence="2">1-1 BBBD Race 1</strain>
    </source>
</reference>
<accession>A0A180GQG0</accession>
<evidence type="ECO:0000313" key="2">
    <source>
        <dbReference type="EMBL" id="OAV95066.1"/>
    </source>
</evidence>
<gene>
    <name evidence="2" type="ORF">PTTG_26798</name>
</gene>
<proteinExistence type="predicted"/>